<dbReference type="InterPro" id="IPR036187">
    <property type="entry name" value="DNA_mismatch_repair_MutS_sf"/>
</dbReference>
<protein>
    <submittedName>
        <fullName evidence="6">MutS-related protein, family 1</fullName>
    </submittedName>
</protein>
<keyword evidence="4" id="KW-1133">Transmembrane helix</keyword>
<evidence type="ECO:0000313" key="6">
    <source>
        <dbReference type="EMBL" id="CDL90768.1"/>
    </source>
</evidence>
<evidence type="ECO:0000313" key="7">
    <source>
        <dbReference type="Proteomes" id="UP000019482"/>
    </source>
</evidence>
<keyword evidence="7" id="KW-1185">Reference proteome</keyword>
<feature type="transmembrane region" description="Helical" evidence="4">
    <location>
        <begin position="336"/>
        <end position="356"/>
    </location>
</feature>
<dbReference type="PANTHER" id="PTHR11361:SF99">
    <property type="entry name" value="DNA MISMATCH REPAIR PROTEIN"/>
    <property type="match status" value="1"/>
</dbReference>
<dbReference type="SUPFAM" id="SSF52540">
    <property type="entry name" value="P-loop containing nucleoside triphosphate hydrolases"/>
    <property type="match status" value="1"/>
</dbReference>
<dbReference type="AlphaFoldDB" id="W6N2Y5"/>
<accession>W6N2Y5</accession>
<dbReference type="GO" id="GO:0005524">
    <property type="term" value="F:ATP binding"/>
    <property type="evidence" value="ECO:0007669"/>
    <property type="project" value="UniProtKB-KW"/>
</dbReference>
<sequence length="612" mass="71605">MKNIRDIYTRRKNHYNSLLKRQNKYIKLVSRFRLAVFLLGVIGTIYLYTRHYIYMSLSCFLVFLILFIVFVKIHERLNKNLKFTEKLSSINKTCIDRIDGKWNKFKENGKEFKDENHAYSYDLDLFGENSIFQWINTTETYLGKKKLFEILTSKPDTKNTIIKRQKAIDELSSKIKFRQRLQAEGYFAKDDENKLESLINVIKPLDNSIYSNGFIIALFKILPVIIIGSLVMTFVLKIFSSYIGYSTILISILILFIGSKNRFKQLDTVFKLKKGIKAYESMINIIYNTNFSSQYLNQIKTVFKNDNTKKKSNKKSNFRQMTELTKIANNISDRRNMAYIILNILFLWDYQCMFAIEKWRRKNGPYVYSWINAVAEIEMLSSLSVINFDHSNWTIPKIYDESLKIRAKSMAHPLIRGKAISNNLDIDSNSRVLLITGSNMSGKSTFLRTTGVNLLLAYLGTRVCAEYFNCSIMNLYTCMRISDNLEKNISSFYGEIIRIKSIVEAAKRGERIFFLLDEIFKGTNSIDRHTGAKILINELKSLNTCGMVSTHDLELCDMENEDNGHIKNYYFREYYKNNKIFFDYKLQRGISKTRNALYLMKMAGIDIPDTEY</sequence>
<feature type="transmembrane region" description="Helical" evidence="4">
    <location>
        <begin position="28"/>
        <end position="47"/>
    </location>
</feature>
<keyword evidence="3" id="KW-0238">DNA-binding</keyword>
<dbReference type="InterPro" id="IPR000432">
    <property type="entry name" value="DNA_mismatch_repair_MutS_C"/>
</dbReference>
<keyword evidence="1" id="KW-0547">Nucleotide-binding</keyword>
<feature type="transmembrane region" description="Helical" evidence="4">
    <location>
        <begin position="53"/>
        <end position="73"/>
    </location>
</feature>
<dbReference type="Gene3D" id="3.40.50.300">
    <property type="entry name" value="P-loop containing nucleotide triphosphate hydrolases"/>
    <property type="match status" value="1"/>
</dbReference>
<dbReference type="Gene3D" id="1.10.1420.10">
    <property type="match status" value="1"/>
</dbReference>
<dbReference type="InterPro" id="IPR045076">
    <property type="entry name" value="MutS"/>
</dbReference>
<feature type="transmembrane region" description="Helical" evidence="4">
    <location>
        <begin position="213"/>
        <end position="236"/>
    </location>
</feature>
<dbReference type="SMART" id="SM00534">
    <property type="entry name" value="MUTSac"/>
    <property type="match status" value="1"/>
</dbReference>
<keyword evidence="4" id="KW-0472">Membrane</keyword>
<dbReference type="EMBL" id="CBXI010000009">
    <property type="protein sequence ID" value="CDL90768.1"/>
    <property type="molecule type" value="Genomic_DNA"/>
</dbReference>
<dbReference type="GO" id="GO:0030983">
    <property type="term" value="F:mismatched DNA binding"/>
    <property type="evidence" value="ECO:0007669"/>
    <property type="project" value="InterPro"/>
</dbReference>
<dbReference type="GO" id="GO:0006298">
    <property type="term" value="P:mismatch repair"/>
    <property type="evidence" value="ECO:0007669"/>
    <property type="project" value="InterPro"/>
</dbReference>
<organism evidence="6 7">
    <name type="scientific">Clostridium tyrobutyricum DIVETGP</name>
    <dbReference type="NCBI Taxonomy" id="1408889"/>
    <lineage>
        <taxon>Bacteria</taxon>
        <taxon>Bacillati</taxon>
        <taxon>Bacillota</taxon>
        <taxon>Clostridia</taxon>
        <taxon>Eubacteriales</taxon>
        <taxon>Clostridiaceae</taxon>
        <taxon>Clostridium</taxon>
    </lineage>
</organism>
<dbReference type="SUPFAM" id="SSF48334">
    <property type="entry name" value="DNA repair protein MutS, domain III"/>
    <property type="match status" value="1"/>
</dbReference>
<evidence type="ECO:0000256" key="1">
    <source>
        <dbReference type="ARBA" id="ARBA00022741"/>
    </source>
</evidence>
<feature type="transmembrane region" description="Helical" evidence="4">
    <location>
        <begin position="242"/>
        <end position="258"/>
    </location>
</feature>
<evidence type="ECO:0000256" key="3">
    <source>
        <dbReference type="ARBA" id="ARBA00023125"/>
    </source>
</evidence>
<feature type="domain" description="DNA mismatch repair proteins mutS family" evidence="5">
    <location>
        <begin position="430"/>
        <end position="609"/>
    </location>
</feature>
<evidence type="ECO:0000256" key="2">
    <source>
        <dbReference type="ARBA" id="ARBA00022840"/>
    </source>
</evidence>
<name>W6N2Y5_CLOTY</name>
<dbReference type="Proteomes" id="UP000019482">
    <property type="component" value="Unassembled WGS sequence"/>
</dbReference>
<reference evidence="6 7" key="1">
    <citation type="journal article" date="2015" name="Genome Announc.">
        <title>Draft Genome Sequence of Clostridium tyrobutyricum Strain DIVETGP, Isolated from Cow's Milk for Grana Padano Production.</title>
        <authorList>
            <person name="Soggiu A."/>
            <person name="Piras C."/>
            <person name="Gaiarsa S."/>
            <person name="Sassera D."/>
            <person name="Roncada P."/>
            <person name="Bendixen E."/>
            <person name="Brasca M."/>
            <person name="Bonizzi L."/>
        </authorList>
    </citation>
    <scope>NUCLEOTIDE SEQUENCE [LARGE SCALE GENOMIC DNA]</scope>
    <source>
        <strain evidence="6 7">DIVETGP</strain>
    </source>
</reference>
<evidence type="ECO:0000256" key="4">
    <source>
        <dbReference type="SAM" id="Phobius"/>
    </source>
</evidence>
<dbReference type="GO" id="GO:0005829">
    <property type="term" value="C:cytosol"/>
    <property type="evidence" value="ECO:0007669"/>
    <property type="project" value="TreeGrafter"/>
</dbReference>
<dbReference type="InterPro" id="IPR027417">
    <property type="entry name" value="P-loop_NTPase"/>
</dbReference>
<proteinExistence type="predicted"/>
<comment type="caution">
    <text evidence="6">The sequence shown here is derived from an EMBL/GenBank/DDBJ whole genome shotgun (WGS) entry which is preliminary data.</text>
</comment>
<dbReference type="PANTHER" id="PTHR11361">
    <property type="entry name" value="DNA MISMATCH REPAIR PROTEIN MUTS FAMILY MEMBER"/>
    <property type="match status" value="1"/>
</dbReference>
<gene>
    <name evidence="6" type="ORF">CTDIVETGP_0838</name>
</gene>
<dbReference type="RefSeq" id="WP_017895634.1">
    <property type="nucleotide sequence ID" value="NZ_CBXI010000009.1"/>
</dbReference>
<evidence type="ECO:0000259" key="5">
    <source>
        <dbReference type="SMART" id="SM00534"/>
    </source>
</evidence>
<dbReference type="OrthoDB" id="9802448at2"/>
<dbReference type="CDD" id="cd03283">
    <property type="entry name" value="ABC_MutS-like"/>
    <property type="match status" value="1"/>
</dbReference>
<keyword evidence="2" id="KW-0067">ATP-binding</keyword>
<dbReference type="Pfam" id="PF00488">
    <property type="entry name" value="MutS_V"/>
    <property type="match status" value="1"/>
</dbReference>
<dbReference type="GO" id="GO:0140664">
    <property type="term" value="F:ATP-dependent DNA damage sensor activity"/>
    <property type="evidence" value="ECO:0007669"/>
    <property type="project" value="InterPro"/>
</dbReference>
<keyword evidence="4" id="KW-0812">Transmembrane</keyword>
<dbReference type="GeneID" id="29420539"/>